<evidence type="ECO:0000313" key="16">
    <source>
        <dbReference type="Proteomes" id="UP000276345"/>
    </source>
</evidence>
<dbReference type="NCBIfam" id="NF004790">
    <property type="entry name" value="PRK06136.1"/>
    <property type="match status" value="1"/>
</dbReference>
<keyword evidence="4" id="KW-0169">Cobalamin biosynthesis</keyword>
<dbReference type="FunFam" id="3.30.950.10:FF:000001">
    <property type="entry name" value="Siroheme synthase"/>
    <property type="match status" value="1"/>
</dbReference>
<dbReference type="FunFam" id="3.40.1010.10:FF:000001">
    <property type="entry name" value="Siroheme synthase"/>
    <property type="match status" value="1"/>
</dbReference>
<dbReference type="PROSITE" id="PS00839">
    <property type="entry name" value="SUMT_1"/>
    <property type="match status" value="1"/>
</dbReference>
<dbReference type="Gene3D" id="3.30.950.10">
    <property type="entry name" value="Methyltransferase, Cobalt-precorrin-4 Transmethylase, Domain 2"/>
    <property type="match status" value="1"/>
</dbReference>
<keyword evidence="9" id="KW-0456">Lyase</keyword>
<keyword evidence="8 15" id="KW-0560">Oxidoreductase</keyword>
<proteinExistence type="inferred from homology"/>
<dbReference type="InterPro" id="IPR006366">
    <property type="entry name" value="CobA/CysG_C"/>
</dbReference>
<dbReference type="SUPFAM" id="SSF53790">
    <property type="entry name" value="Tetrapyrrole methylase"/>
    <property type="match status" value="1"/>
</dbReference>
<keyword evidence="3" id="KW-0597">Phosphoprotein</keyword>
<evidence type="ECO:0000256" key="12">
    <source>
        <dbReference type="ARBA" id="ARBA00025705"/>
    </source>
</evidence>
<evidence type="ECO:0000256" key="2">
    <source>
        <dbReference type="ARBA" id="ARBA00012162"/>
    </source>
</evidence>
<dbReference type="Pfam" id="PF00590">
    <property type="entry name" value="TP_methylase"/>
    <property type="match status" value="1"/>
</dbReference>
<name>A0A3S4EWT0_SALET</name>
<dbReference type="PANTHER" id="PTHR45790">
    <property type="entry name" value="SIROHEME SYNTHASE-RELATED"/>
    <property type="match status" value="1"/>
</dbReference>
<evidence type="ECO:0000256" key="5">
    <source>
        <dbReference type="ARBA" id="ARBA00022603"/>
    </source>
</evidence>
<evidence type="ECO:0000256" key="10">
    <source>
        <dbReference type="ARBA" id="ARBA00023244"/>
    </source>
</evidence>
<comment type="pathway">
    <text evidence="13">Cofactor biosynthesis; adenosylcobalamin biosynthesis; precorrin-2 from uroporphyrinogen III: step 1/1.</text>
</comment>
<evidence type="ECO:0000256" key="7">
    <source>
        <dbReference type="ARBA" id="ARBA00022691"/>
    </source>
</evidence>
<dbReference type="Gene3D" id="3.40.1010.10">
    <property type="entry name" value="Cobalt-precorrin-4 Transmethylase, Domain 1"/>
    <property type="match status" value="1"/>
</dbReference>
<sequence>MEKKVCEISQYYFLIISGKFSFETKKQSTAFYGCFFSFSSIFLKPCKGHHVKTSGKVWLVGAGPGDISLLTLKALQCIRQADVIIYDRLVNPKTLEWAAESCILINVGKNPGYHCVPQHEINALLLQHARTHRNIVRLKGGDPYVFGRGAEEVECLVEEGIAFEVVPGISSAIGGLAYAGIPVTHRDLASGFHVVTGHTREGNQQQDWRLLARLHGTLVIVMGIANLPFICEELLMGGKPPDTPAAIVMSASRENQRRLTCTLGTLLSKAQEANITPPALIVVGDVVRLSDRLSFISDMTPMLYDESCS</sequence>
<dbReference type="InterPro" id="IPR000878">
    <property type="entry name" value="4pyrrol_Mease"/>
</dbReference>
<dbReference type="UniPathway" id="UPA00262">
    <property type="reaction ID" value="UER00211"/>
</dbReference>
<dbReference type="Proteomes" id="UP000276345">
    <property type="component" value="Chromosome"/>
</dbReference>
<keyword evidence="11" id="KW-0511">Multifunctional enzyme</keyword>
<dbReference type="GO" id="GO:0032259">
    <property type="term" value="P:methylation"/>
    <property type="evidence" value="ECO:0007669"/>
    <property type="project" value="UniProtKB-KW"/>
</dbReference>
<evidence type="ECO:0000256" key="13">
    <source>
        <dbReference type="ARBA" id="ARBA00060548"/>
    </source>
</evidence>
<dbReference type="InterPro" id="IPR014777">
    <property type="entry name" value="4pyrrole_Mease_sub1"/>
</dbReference>
<dbReference type="InterPro" id="IPR003043">
    <property type="entry name" value="Uropor_MeTrfase_CS"/>
</dbReference>
<comment type="pathway">
    <text evidence="12">Porphyrin-containing compound metabolism; siroheme biosynthesis; precorrin-2 from uroporphyrinogen III: step 1/1.</text>
</comment>
<accession>A0A3S4EWT0</accession>
<protein>
    <recommendedName>
        <fullName evidence="2">uroporphyrinogen-III C-methyltransferase</fullName>
        <ecNumber evidence="2">2.1.1.107</ecNumber>
    </recommendedName>
</protein>
<dbReference type="NCBIfam" id="TIGR01469">
    <property type="entry name" value="cobA_cysG_Cterm"/>
    <property type="match status" value="1"/>
</dbReference>
<dbReference type="GO" id="GO:0004851">
    <property type="term" value="F:uroporphyrin-III C-methyltransferase activity"/>
    <property type="evidence" value="ECO:0007669"/>
    <property type="project" value="UniProtKB-EC"/>
</dbReference>
<dbReference type="GO" id="GO:0009236">
    <property type="term" value="P:cobalamin biosynthetic process"/>
    <property type="evidence" value="ECO:0007669"/>
    <property type="project" value="UniProtKB-KW"/>
</dbReference>
<evidence type="ECO:0000313" key="15">
    <source>
        <dbReference type="EMBL" id="VEA08368.1"/>
    </source>
</evidence>
<keyword evidence="10" id="KW-0627">Porphyrin biosynthesis</keyword>
<evidence type="ECO:0000256" key="8">
    <source>
        <dbReference type="ARBA" id="ARBA00023002"/>
    </source>
</evidence>
<dbReference type="AlphaFoldDB" id="A0A3S4EWT0"/>
<evidence type="ECO:0000256" key="3">
    <source>
        <dbReference type="ARBA" id="ARBA00022553"/>
    </source>
</evidence>
<dbReference type="InterPro" id="IPR014776">
    <property type="entry name" value="4pyrrole_Mease_sub2"/>
</dbReference>
<evidence type="ECO:0000256" key="1">
    <source>
        <dbReference type="ARBA" id="ARBA00005879"/>
    </source>
</evidence>
<comment type="similarity">
    <text evidence="1">Belongs to the precorrin methyltransferase family.</text>
</comment>
<gene>
    <name evidence="15" type="primary">cysG_3</name>
    <name evidence="15" type="ORF">NCTC7406_03562</name>
</gene>
<dbReference type="CDD" id="cd11642">
    <property type="entry name" value="SUMT"/>
    <property type="match status" value="1"/>
</dbReference>
<keyword evidence="6" id="KW-0808">Transferase</keyword>
<evidence type="ECO:0000256" key="9">
    <source>
        <dbReference type="ARBA" id="ARBA00023239"/>
    </source>
</evidence>
<dbReference type="EC" id="2.1.1.107" evidence="2"/>
<dbReference type="GO" id="GO:0016491">
    <property type="term" value="F:oxidoreductase activity"/>
    <property type="evidence" value="ECO:0007669"/>
    <property type="project" value="UniProtKB-KW"/>
</dbReference>
<evidence type="ECO:0000256" key="4">
    <source>
        <dbReference type="ARBA" id="ARBA00022573"/>
    </source>
</evidence>
<dbReference type="PANTHER" id="PTHR45790:SF3">
    <property type="entry name" value="S-ADENOSYL-L-METHIONINE-DEPENDENT UROPORPHYRINOGEN III METHYLTRANSFERASE, CHLOROPLASTIC"/>
    <property type="match status" value="1"/>
</dbReference>
<reference evidence="15 16" key="1">
    <citation type="submission" date="2018-12" db="EMBL/GenBank/DDBJ databases">
        <authorList>
            <consortium name="Pathogen Informatics"/>
        </authorList>
    </citation>
    <scope>NUCLEOTIDE SEQUENCE [LARGE SCALE GENOMIC DNA]</scope>
    <source>
        <strain evidence="15 16">NCTC7406</strain>
    </source>
</reference>
<evidence type="ECO:0000256" key="11">
    <source>
        <dbReference type="ARBA" id="ARBA00023268"/>
    </source>
</evidence>
<dbReference type="InterPro" id="IPR050161">
    <property type="entry name" value="Siro_Cobalamin_biosynth"/>
</dbReference>
<organism evidence="15 16">
    <name type="scientific">Salmonella enterica subsp. enterica serovar Sanjuan</name>
    <dbReference type="NCBI Taxonomy" id="1160765"/>
    <lineage>
        <taxon>Bacteria</taxon>
        <taxon>Pseudomonadati</taxon>
        <taxon>Pseudomonadota</taxon>
        <taxon>Gammaproteobacteria</taxon>
        <taxon>Enterobacterales</taxon>
        <taxon>Enterobacteriaceae</taxon>
        <taxon>Salmonella</taxon>
    </lineage>
</organism>
<keyword evidence="7" id="KW-0949">S-adenosyl-L-methionine</keyword>
<evidence type="ECO:0000259" key="14">
    <source>
        <dbReference type="Pfam" id="PF00590"/>
    </source>
</evidence>
<feature type="domain" description="Tetrapyrrole methylase" evidence="14">
    <location>
        <begin position="56"/>
        <end position="266"/>
    </location>
</feature>
<dbReference type="InterPro" id="IPR035996">
    <property type="entry name" value="4pyrrol_Methylase_sf"/>
</dbReference>
<dbReference type="GO" id="GO:0016829">
    <property type="term" value="F:lyase activity"/>
    <property type="evidence" value="ECO:0007669"/>
    <property type="project" value="UniProtKB-KW"/>
</dbReference>
<keyword evidence="5" id="KW-0489">Methyltransferase</keyword>
<dbReference type="GO" id="GO:0019354">
    <property type="term" value="P:siroheme biosynthetic process"/>
    <property type="evidence" value="ECO:0007669"/>
    <property type="project" value="UniProtKB-UniPathway"/>
</dbReference>
<dbReference type="EMBL" id="LR134142">
    <property type="protein sequence ID" value="VEA08368.1"/>
    <property type="molecule type" value="Genomic_DNA"/>
</dbReference>
<evidence type="ECO:0000256" key="6">
    <source>
        <dbReference type="ARBA" id="ARBA00022679"/>
    </source>
</evidence>